<dbReference type="AlphaFoldDB" id="A0A9X1U1S2"/>
<keyword evidence="6" id="KW-1185">Reference proteome</keyword>
<dbReference type="PANTHER" id="PTHR10412">
    <property type="entry name" value="MANNOSYL-OLIGOSACCHARIDE GLUCOSIDASE"/>
    <property type="match status" value="1"/>
</dbReference>
<evidence type="ECO:0000256" key="3">
    <source>
        <dbReference type="ARBA" id="ARBA00023295"/>
    </source>
</evidence>
<keyword evidence="2" id="KW-0378">Hydrolase</keyword>
<evidence type="ECO:0000313" key="5">
    <source>
        <dbReference type="EMBL" id="MCG2417527.1"/>
    </source>
</evidence>
<proteinExistence type="inferred from homology"/>
<dbReference type="GO" id="GO:0004573">
    <property type="term" value="F:Glc3Man9GlcNAc2 oligosaccharide glucosidase activity"/>
    <property type="evidence" value="ECO:0007669"/>
    <property type="project" value="InterPro"/>
</dbReference>
<dbReference type="Pfam" id="PF22422">
    <property type="entry name" value="MGH1-like_GH"/>
    <property type="match status" value="1"/>
</dbReference>
<evidence type="ECO:0000256" key="2">
    <source>
        <dbReference type="ARBA" id="ARBA00022801"/>
    </source>
</evidence>
<organism evidence="5 6">
    <name type="scientific">Aequorivita vitellina</name>
    <dbReference type="NCBI Taxonomy" id="2874475"/>
    <lineage>
        <taxon>Bacteria</taxon>
        <taxon>Pseudomonadati</taxon>
        <taxon>Bacteroidota</taxon>
        <taxon>Flavobacteriia</taxon>
        <taxon>Flavobacteriales</taxon>
        <taxon>Flavobacteriaceae</taxon>
        <taxon>Aequorivita</taxon>
    </lineage>
</organism>
<dbReference type="PANTHER" id="PTHR10412:SF11">
    <property type="entry name" value="MANNOSYL-OLIGOSACCHARIDE GLUCOSIDASE"/>
    <property type="match status" value="1"/>
</dbReference>
<dbReference type="GO" id="GO:0009311">
    <property type="term" value="P:oligosaccharide metabolic process"/>
    <property type="evidence" value="ECO:0007669"/>
    <property type="project" value="InterPro"/>
</dbReference>
<evidence type="ECO:0000313" key="6">
    <source>
        <dbReference type="Proteomes" id="UP001139461"/>
    </source>
</evidence>
<evidence type="ECO:0000259" key="4">
    <source>
        <dbReference type="Pfam" id="PF22422"/>
    </source>
</evidence>
<feature type="domain" description="Mannosylglycerate hydrolase MGH1-like glycoside hydrolase" evidence="4">
    <location>
        <begin position="506"/>
        <end position="813"/>
    </location>
</feature>
<reference evidence="5" key="1">
    <citation type="submission" date="2021-09" db="EMBL/GenBank/DDBJ databases">
        <title>Genome of Aequorivita sp. strain F47161.</title>
        <authorList>
            <person name="Wang Y."/>
        </authorList>
    </citation>
    <scope>NUCLEOTIDE SEQUENCE</scope>
    <source>
        <strain evidence="5">F47161</strain>
    </source>
</reference>
<sequence>MKRILGVTGLVALIIGCVTIFGSCEDNNSENANLIGEGSHDLSLPQWGPYTKKYVGISHIPNTEDGLRFDLAVFPSFYNKAIAPPNVLKTSNFHPWEASPNLDYYSYRHDLEWKDKVYADVAYAKIDADARAIAMTCVNNTDSIQNLSMHLMASMHFPPLAPHKPEIPLIYGIVNLPENGVWFDALDYETFTFKNPWIKDQLVPDGMLRGEVRENGLVNGSGIGNGFGRRTGDLVTYKFSISENIKDAVIAIRYKTEKEENAKLQLGGIVNTEVSLPASTDLNFAKTSIGEIQKGEFQLTVETKTRTPLIIDGYAIVSKNDLDAIKIEPIKWNSVPKIIEGSAPTSVILKYENTDTYYGVYWNYPDFKTAEWFAKDLPNDFNEQLNATEESKFYGDKGGHFTDAAIQSINLEPNTSKTIHAMVCSGSLEEVKTRLESVASIDYEKIFTAAKKDLYKYNTVPEGKQYLFSQKRMAATTITNVVYPIYTQHQYIRHHAPGRKWDCLYTWDSGFIGIGLSQLDIKRGTENLNAYLTGPEAQSAFIHHGTPLPVQIYLFQELWNKTQSEKFLKEEYPRLKRYYDFLIGNTSTSTTRNLASGLIRTWDYFYNSGGWDDYPPQKYMHENKLAKITAPVVSSAHIIRVAKILKMAAEALDNSEDVVGYNKDIESLSAALNDYAWDEESGYYGYVLHSDSGRPKEILKYNDSVNYNMGLGGVSPLIAGIGNEVQIQKTLSHLKTEGELWSDVGLSTVDQSAPYFNKRGYWNGRVWMPHQWFYWKAMLDLGEADFAHKIATTALDVWKRETEKTYNCYESFSIETKGGKGWYQFSGLSAPVLAWFNAYYQIGNLTTGYDVWVEKQAFNKDFTELKASLKIQNHANKPFSVIVCLNPNYSYDVYWNDKKVSHKEFNKGTLSVTITGDADTGELRIEKVKT</sequence>
<dbReference type="InterPro" id="IPR008928">
    <property type="entry name" value="6-hairpin_glycosidase_sf"/>
</dbReference>
<protein>
    <recommendedName>
        <fullName evidence="4">Mannosylglycerate hydrolase MGH1-like glycoside hydrolase domain-containing protein</fullName>
    </recommendedName>
</protein>
<keyword evidence="3" id="KW-0326">Glycosidase</keyword>
<comment type="caution">
    <text evidence="5">The sequence shown here is derived from an EMBL/GenBank/DDBJ whole genome shotgun (WGS) entry which is preliminary data.</text>
</comment>
<evidence type="ECO:0000256" key="1">
    <source>
        <dbReference type="ARBA" id="ARBA00010833"/>
    </source>
</evidence>
<dbReference type="GO" id="GO:0006487">
    <property type="term" value="P:protein N-linked glycosylation"/>
    <property type="evidence" value="ECO:0007669"/>
    <property type="project" value="TreeGrafter"/>
</dbReference>
<dbReference type="Proteomes" id="UP001139461">
    <property type="component" value="Unassembled WGS sequence"/>
</dbReference>
<name>A0A9X1U1S2_9FLAO</name>
<dbReference type="RefSeq" id="WP_237601345.1">
    <property type="nucleotide sequence ID" value="NZ_JAIRBA010000001.1"/>
</dbReference>
<dbReference type="EMBL" id="JAIRBA010000001">
    <property type="protein sequence ID" value="MCG2417527.1"/>
    <property type="molecule type" value="Genomic_DNA"/>
</dbReference>
<comment type="similarity">
    <text evidence="1">Belongs to the glycosyl hydrolase 63 family.</text>
</comment>
<dbReference type="PROSITE" id="PS51257">
    <property type="entry name" value="PROKAR_LIPOPROTEIN"/>
    <property type="match status" value="1"/>
</dbReference>
<gene>
    <name evidence="5" type="ORF">K8089_00735</name>
</gene>
<dbReference type="SUPFAM" id="SSF48208">
    <property type="entry name" value="Six-hairpin glycosidases"/>
    <property type="match status" value="1"/>
</dbReference>
<dbReference type="InterPro" id="IPR004888">
    <property type="entry name" value="Glycoside_hydrolase_63"/>
</dbReference>
<dbReference type="InterPro" id="IPR012341">
    <property type="entry name" value="6hp_glycosidase-like_sf"/>
</dbReference>
<accession>A0A9X1U1S2</accession>
<dbReference type="Gene3D" id="1.50.10.10">
    <property type="match status" value="1"/>
</dbReference>
<dbReference type="InterPro" id="IPR054491">
    <property type="entry name" value="MGH1-like_GH"/>
</dbReference>